<dbReference type="Proteomes" id="UP000276776">
    <property type="component" value="Unassembled WGS sequence"/>
</dbReference>
<dbReference type="WBParaSite" id="TCLT_0001039001-mRNA-1">
    <property type="protein sequence ID" value="TCLT_0001039001-mRNA-1"/>
    <property type="gene ID" value="TCLT_0001039001"/>
</dbReference>
<keyword evidence="8" id="KW-1185">Reference proteome</keyword>
<dbReference type="GO" id="GO:0019781">
    <property type="term" value="F:NEDD8 activating enzyme activity"/>
    <property type="evidence" value="ECO:0007669"/>
    <property type="project" value="UniProtKB-UniRule"/>
</dbReference>
<evidence type="ECO:0000313" key="8">
    <source>
        <dbReference type="Proteomes" id="UP000276776"/>
    </source>
</evidence>
<dbReference type="PANTHER" id="PTHR10953">
    <property type="entry name" value="UBIQUITIN-ACTIVATING ENZYME E1"/>
    <property type="match status" value="1"/>
</dbReference>
<dbReference type="GO" id="GO:0045116">
    <property type="term" value="P:protein neddylation"/>
    <property type="evidence" value="ECO:0007669"/>
    <property type="project" value="UniProtKB-UniRule"/>
</dbReference>
<dbReference type="OMA" id="KLITHQY"/>
<dbReference type="OrthoDB" id="1708823at2759"/>
<organism evidence="9">
    <name type="scientific">Thelazia callipaeda</name>
    <name type="common">Oriental eyeworm</name>
    <name type="synonym">Parasitic nematode</name>
    <dbReference type="NCBI Taxonomy" id="103827"/>
    <lineage>
        <taxon>Eukaryota</taxon>
        <taxon>Metazoa</taxon>
        <taxon>Ecdysozoa</taxon>
        <taxon>Nematoda</taxon>
        <taxon>Chromadorea</taxon>
        <taxon>Rhabditida</taxon>
        <taxon>Spirurina</taxon>
        <taxon>Spiruromorpha</taxon>
        <taxon>Thelazioidea</taxon>
        <taxon>Thelaziidae</taxon>
        <taxon>Thelazia</taxon>
    </lineage>
</organism>
<feature type="domain" description="THIF-type NAD/FAD binding fold" evidence="6">
    <location>
        <begin position="7"/>
        <end position="537"/>
    </location>
</feature>
<keyword evidence="4 5" id="KW-0833">Ubl conjugation pathway</keyword>
<evidence type="ECO:0000256" key="5">
    <source>
        <dbReference type="PIRNR" id="PIRNR039099"/>
    </source>
</evidence>
<dbReference type="InterPro" id="IPR030667">
    <property type="entry name" value="APP-BP1"/>
</dbReference>
<reference evidence="7 8" key="2">
    <citation type="submission" date="2018-11" db="EMBL/GenBank/DDBJ databases">
        <authorList>
            <consortium name="Pathogen Informatics"/>
        </authorList>
    </citation>
    <scope>NUCLEOTIDE SEQUENCE [LARGE SCALE GENOMIC DNA]</scope>
</reference>
<gene>
    <name evidence="7" type="ORF">TCLT_LOCUS10379</name>
</gene>
<dbReference type="PIRSF" id="PIRSF039099">
    <property type="entry name" value="APP-BP1"/>
    <property type="match status" value="1"/>
</dbReference>
<accession>A0A0N5DB28</accession>
<evidence type="ECO:0000313" key="9">
    <source>
        <dbReference type="WBParaSite" id="TCLT_0001039001-mRNA-1"/>
    </source>
</evidence>
<proteinExistence type="inferred from homology"/>
<evidence type="ECO:0000256" key="4">
    <source>
        <dbReference type="ARBA" id="ARBA00022786"/>
    </source>
</evidence>
<dbReference type="InterPro" id="IPR000594">
    <property type="entry name" value="ThiF_NAD_FAD-bd"/>
</dbReference>
<dbReference type="SUPFAM" id="SSF69572">
    <property type="entry name" value="Activating enzymes of the ubiquitin-like proteins"/>
    <property type="match status" value="1"/>
</dbReference>
<dbReference type="Gene3D" id="3.40.50.720">
    <property type="entry name" value="NAD(P)-binding Rossmann-like Domain"/>
    <property type="match status" value="2"/>
</dbReference>
<dbReference type="InterPro" id="IPR035985">
    <property type="entry name" value="Ubiquitin-activating_enz"/>
</dbReference>
<protein>
    <recommendedName>
        <fullName evidence="3 5">NEDD8-activating enzyme E1 regulatory subunit</fullName>
    </recommendedName>
</protein>
<reference evidence="9" key="1">
    <citation type="submission" date="2017-02" db="UniProtKB">
        <authorList>
            <consortium name="WormBaseParasite"/>
        </authorList>
    </citation>
    <scope>IDENTIFICATION</scope>
</reference>
<evidence type="ECO:0000313" key="7">
    <source>
        <dbReference type="EMBL" id="VDN08068.1"/>
    </source>
</evidence>
<evidence type="ECO:0000256" key="2">
    <source>
        <dbReference type="ARBA" id="ARBA00006868"/>
    </source>
</evidence>
<sequence length="540" mass="61601">MTSEIRYDRQVRLWGDEGQSCIESANVCVLGSSALACEIIKNLVLAGINSVHIIDNAVITVPDLGSNFFLDNEIGHSRAEVALRSLMELNPSVKGSFDFRHIDDVLAENENFLLKFTVVIGCNLNIDTAVRINNLLFERNIPFVLARQTYGLIGFVQISVKEHTIINTHEENAPPDLRLDRPIPALEKFLQSINLEEMEYDVHSHTPYLILYMKALKLWREKYGQNDFPDNHEKRKTFEAVFMSLRIPHPKTESLEEENFFEGRVALVRSLRRTTIPERVKELLNHPKAKEPNCSCFWILVAALRRFAMTHEVLPVRGSLPDMISDSERYVHLTKIFRDKAKEDVKEVMGYACSIVEERNFPSDCIKYRDCEFFCKRAAFLGVQHGSSIMHQPKASLQALFSELQNTTFQTHSVTGVPIMPPSVWFVLLRAIDRFYCEKLRYPGSSGVPCVIDSFDLKARVVDLIEEAGIEDKEEMLKKIPLIAINEMCRYSASELHVIASLIGGIAAQEVIKLITGQYIPLDNIFIFDGHTQNSQTYRF</sequence>
<evidence type="ECO:0000256" key="1">
    <source>
        <dbReference type="ARBA" id="ARBA00005032"/>
    </source>
</evidence>
<dbReference type="GO" id="GO:0005737">
    <property type="term" value="C:cytoplasm"/>
    <property type="evidence" value="ECO:0007669"/>
    <property type="project" value="TreeGrafter"/>
</dbReference>
<comment type="similarity">
    <text evidence="2 5">Belongs to the ubiquitin-activating E1 family. ULA1 subfamily.</text>
</comment>
<evidence type="ECO:0000259" key="6">
    <source>
        <dbReference type="Pfam" id="PF00899"/>
    </source>
</evidence>
<dbReference type="EMBL" id="UYYF01005081">
    <property type="protein sequence ID" value="VDN08068.1"/>
    <property type="molecule type" value="Genomic_DNA"/>
</dbReference>
<evidence type="ECO:0000256" key="3">
    <source>
        <dbReference type="ARBA" id="ARBA00015407"/>
    </source>
</evidence>
<dbReference type="Pfam" id="PF00899">
    <property type="entry name" value="ThiF"/>
    <property type="match status" value="1"/>
</dbReference>
<dbReference type="PANTHER" id="PTHR10953:SF29">
    <property type="entry name" value="NEDD8-ACTIVATING ENZYME E1 REGULATORY SUBUNIT"/>
    <property type="match status" value="1"/>
</dbReference>
<dbReference type="InterPro" id="IPR045886">
    <property type="entry name" value="ThiF/MoeB/HesA"/>
</dbReference>
<name>A0A0N5DB28_THECL</name>
<dbReference type="AlphaFoldDB" id="A0A0N5DB28"/>
<dbReference type="UniPathway" id="UPA00885"/>
<dbReference type="STRING" id="103827.A0A0N5DB28"/>
<comment type="pathway">
    <text evidence="1 5">Protein modification; protein neddylation.</text>
</comment>